<dbReference type="Gene3D" id="3.40.50.1820">
    <property type="entry name" value="alpha/beta hydrolase"/>
    <property type="match status" value="1"/>
</dbReference>
<gene>
    <name evidence="2" type="ORF">IOQ59_20605</name>
</gene>
<dbReference type="PANTHER" id="PTHR13136">
    <property type="entry name" value="TESTIS DEVELOPMENT PROTEIN PRTD"/>
    <property type="match status" value="1"/>
</dbReference>
<comment type="caution">
    <text evidence="2">The sequence shown here is derived from an EMBL/GenBank/DDBJ whole genome shotgun (WGS) entry which is preliminary data.</text>
</comment>
<accession>A0A8J7FUJ6</accession>
<keyword evidence="3" id="KW-1185">Reference proteome</keyword>
<dbReference type="EMBL" id="JADEYS010000033">
    <property type="protein sequence ID" value="MBE9399672.1"/>
    <property type="molecule type" value="Genomic_DNA"/>
</dbReference>
<dbReference type="AlphaFoldDB" id="A0A8J7FUJ6"/>
<keyword evidence="2" id="KW-0378">Hydrolase</keyword>
<dbReference type="Pfam" id="PF20408">
    <property type="entry name" value="Abhydrolase_11"/>
    <property type="match status" value="1"/>
</dbReference>
<evidence type="ECO:0000259" key="1">
    <source>
        <dbReference type="Pfam" id="PF20408"/>
    </source>
</evidence>
<dbReference type="InterPro" id="IPR029058">
    <property type="entry name" value="AB_hydrolase_fold"/>
</dbReference>
<sequence length="201" mass="22783">MFDKGNSCQGVVLFAHGAGAGMDHPFMLQMDELLAAKGLQVIRFEFPYMTKRREDGKKRPPDRMPVLLAHYKKQIESVIENTKLPVYIAGKSMGGRVASMLLDDTDAKACFAFGYPFHPPRKPESLRTEHLVDIEKPVYIFQGTRDAMGNQEEVLHYALSESVHLHWLEDGDHDLKPRKASGYSQTMHLEQIAQKVEEIIS</sequence>
<dbReference type="InterPro" id="IPR026555">
    <property type="entry name" value="NSL3/Tex30"/>
</dbReference>
<organism evidence="2 3">
    <name type="scientific">Pontibacterium sinense</name>
    <dbReference type="NCBI Taxonomy" id="2781979"/>
    <lineage>
        <taxon>Bacteria</taxon>
        <taxon>Pseudomonadati</taxon>
        <taxon>Pseudomonadota</taxon>
        <taxon>Gammaproteobacteria</taxon>
        <taxon>Oceanospirillales</taxon>
        <taxon>Oceanospirillaceae</taxon>
        <taxon>Pontibacterium</taxon>
    </lineage>
</organism>
<dbReference type="RefSeq" id="WP_193955365.1">
    <property type="nucleotide sequence ID" value="NZ_JADEYS010000033.1"/>
</dbReference>
<protein>
    <submittedName>
        <fullName evidence="2">Alpha/beta hydrolase</fullName>
    </submittedName>
</protein>
<reference evidence="2" key="1">
    <citation type="submission" date="2020-10" db="EMBL/GenBank/DDBJ databases">
        <title>Bacterium isolated from coastal waters sediment.</title>
        <authorList>
            <person name="Chen R.-J."/>
            <person name="Lu D.-C."/>
            <person name="Zhu K.-L."/>
            <person name="Du Z.-J."/>
        </authorList>
    </citation>
    <scope>NUCLEOTIDE SEQUENCE</scope>
    <source>
        <strain evidence="2">N1Y112</strain>
    </source>
</reference>
<name>A0A8J7FUJ6_9GAMM</name>
<dbReference type="GO" id="GO:0016787">
    <property type="term" value="F:hydrolase activity"/>
    <property type="evidence" value="ECO:0007669"/>
    <property type="project" value="UniProtKB-KW"/>
</dbReference>
<dbReference type="InterPro" id="IPR046879">
    <property type="entry name" value="KANL3/Tex30_Abhydrolase"/>
</dbReference>
<dbReference type="Proteomes" id="UP000640333">
    <property type="component" value="Unassembled WGS sequence"/>
</dbReference>
<proteinExistence type="predicted"/>
<evidence type="ECO:0000313" key="3">
    <source>
        <dbReference type="Proteomes" id="UP000640333"/>
    </source>
</evidence>
<feature type="domain" description="KANL3/Tex30 alpha/beta hydrolase-like" evidence="1">
    <location>
        <begin position="11"/>
        <end position="200"/>
    </location>
</feature>
<dbReference type="PANTHER" id="PTHR13136:SF11">
    <property type="entry name" value="TESTIS-EXPRESSED PROTEIN 30"/>
    <property type="match status" value="1"/>
</dbReference>
<evidence type="ECO:0000313" key="2">
    <source>
        <dbReference type="EMBL" id="MBE9399672.1"/>
    </source>
</evidence>
<dbReference type="SUPFAM" id="SSF53474">
    <property type="entry name" value="alpha/beta-Hydrolases"/>
    <property type="match status" value="1"/>
</dbReference>